<proteinExistence type="predicted"/>
<evidence type="ECO:0000313" key="1">
    <source>
        <dbReference type="EMBL" id="VYS76250.1"/>
    </source>
</evidence>
<dbReference type="Pfam" id="PF10076">
    <property type="entry name" value="Phage_Mu_Gp48"/>
    <property type="match status" value="1"/>
</dbReference>
<sequence>MLLDRWPGFLQDILEFQKIAEAEQPEWDKAVETVDGLHKEFSIFTLTEVGATRWERIFGIQRVPGETLEQRRSRIQTKYLSQLPYTYRNLLRYLSQISSDYTVNLDHANYTLYLDILLTGGDQKEALLAVLAEQLPANILLKLKSKIPMATDNAPATPAVGVFTLVRHRSHPIPRGGE</sequence>
<accession>A0A6N2R8P7</accession>
<dbReference type="EMBL" id="CACRSL010000003">
    <property type="protein sequence ID" value="VYS76250.1"/>
    <property type="molecule type" value="Genomic_DNA"/>
</dbReference>
<reference evidence="1" key="1">
    <citation type="submission" date="2019-11" db="EMBL/GenBank/DDBJ databases">
        <authorList>
            <person name="Feng L."/>
        </authorList>
    </citation>
    <scope>NUCLEOTIDE SEQUENCE</scope>
    <source>
        <strain evidence="1">AundefinedLFYP135</strain>
    </source>
</reference>
<organism evidence="1">
    <name type="scientific">uncultured Anaerotruncus sp</name>
    <dbReference type="NCBI Taxonomy" id="905011"/>
    <lineage>
        <taxon>Bacteria</taxon>
        <taxon>Bacillati</taxon>
        <taxon>Bacillota</taxon>
        <taxon>Clostridia</taxon>
        <taxon>Eubacteriales</taxon>
        <taxon>Oscillospiraceae</taxon>
        <taxon>Anaerotruncus</taxon>
        <taxon>environmental samples</taxon>
    </lineage>
</organism>
<name>A0A6N2R8P7_9FIRM</name>
<protein>
    <recommendedName>
        <fullName evidence="2">DUF2313 domain-containing protein</fullName>
    </recommendedName>
</protein>
<dbReference type="AlphaFoldDB" id="A0A6N2R8P7"/>
<evidence type="ECO:0008006" key="2">
    <source>
        <dbReference type="Google" id="ProtNLM"/>
    </source>
</evidence>
<dbReference type="InterPro" id="IPR018755">
    <property type="entry name" value="Phage_Mu_Gp48"/>
</dbReference>
<gene>
    <name evidence="1" type="ORF">AULFYP135_00253</name>
</gene>